<evidence type="ECO:0000256" key="1">
    <source>
        <dbReference type="SAM" id="Phobius"/>
    </source>
</evidence>
<comment type="caution">
    <text evidence="2">The sequence shown here is derived from an EMBL/GenBank/DDBJ whole genome shotgun (WGS) entry which is preliminary data.</text>
</comment>
<keyword evidence="1" id="KW-1133">Transmembrane helix</keyword>
<sequence length="58" mass="7011">MVFEYIAFVYNIHKKVLFIYMLLSIAFLLLVSYFVFGELENRHHLTHRMLLLSIMAPY</sequence>
<reference evidence="2" key="2">
    <citation type="submission" date="2023-02" db="EMBL/GenBank/DDBJ databases">
        <authorList>
            <consortium name="DOE Joint Genome Institute"/>
            <person name="Mondo S.J."/>
            <person name="Chang Y."/>
            <person name="Wang Y."/>
            <person name="Ahrendt S."/>
            <person name="Andreopoulos W."/>
            <person name="Barry K."/>
            <person name="Beard J."/>
            <person name="Benny G.L."/>
            <person name="Blankenship S."/>
            <person name="Bonito G."/>
            <person name="Cuomo C."/>
            <person name="Desiro A."/>
            <person name="Gervers K.A."/>
            <person name="Hundley H."/>
            <person name="Kuo A."/>
            <person name="LaButti K."/>
            <person name="Lang B.F."/>
            <person name="Lipzen A."/>
            <person name="O'Donnell K."/>
            <person name="Pangilinan J."/>
            <person name="Reynolds N."/>
            <person name="Sandor L."/>
            <person name="Smith M.W."/>
            <person name="Tsang A."/>
            <person name="Grigoriev I.V."/>
            <person name="Stajich J.E."/>
            <person name="Spatafora J.W."/>
        </authorList>
    </citation>
    <scope>NUCLEOTIDE SEQUENCE</scope>
    <source>
        <strain evidence="2">RSA 2281</strain>
    </source>
</reference>
<keyword evidence="3" id="KW-1185">Reference proteome</keyword>
<dbReference type="EMBL" id="JAIXMP010000001">
    <property type="protein sequence ID" value="KAI9278939.1"/>
    <property type="molecule type" value="Genomic_DNA"/>
</dbReference>
<dbReference type="AlphaFoldDB" id="A0AAD5PMY9"/>
<feature type="transmembrane region" description="Helical" evidence="1">
    <location>
        <begin position="17"/>
        <end position="36"/>
    </location>
</feature>
<protein>
    <submittedName>
        <fullName evidence="2">Uncharacterized protein</fullName>
    </submittedName>
</protein>
<name>A0AAD5PMY9_9FUNG</name>
<keyword evidence="1" id="KW-0472">Membrane</keyword>
<evidence type="ECO:0000313" key="2">
    <source>
        <dbReference type="EMBL" id="KAI9278939.1"/>
    </source>
</evidence>
<reference evidence="2" key="1">
    <citation type="journal article" date="2022" name="IScience">
        <title>Evolution of zygomycete secretomes and the origins of terrestrial fungal ecologies.</title>
        <authorList>
            <person name="Chang Y."/>
            <person name="Wang Y."/>
            <person name="Mondo S."/>
            <person name="Ahrendt S."/>
            <person name="Andreopoulos W."/>
            <person name="Barry K."/>
            <person name="Beard J."/>
            <person name="Benny G.L."/>
            <person name="Blankenship S."/>
            <person name="Bonito G."/>
            <person name="Cuomo C."/>
            <person name="Desiro A."/>
            <person name="Gervers K.A."/>
            <person name="Hundley H."/>
            <person name="Kuo A."/>
            <person name="LaButti K."/>
            <person name="Lang B.F."/>
            <person name="Lipzen A."/>
            <person name="O'Donnell K."/>
            <person name="Pangilinan J."/>
            <person name="Reynolds N."/>
            <person name="Sandor L."/>
            <person name="Smith M.E."/>
            <person name="Tsang A."/>
            <person name="Grigoriev I.V."/>
            <person name="Stajich J.E."/>
            <person name="Spatafora J.W."/>
        </authorList>
    </citation>
    <scope>NUCLEOTIDE SEQUENCE</scope>
    <source>
        <strain evidence="2">RSA 2281</strain>
    </source>
</reference>
<keyword evidence="1" id="KW-0812">Transmembrane</keyword>
<evidence type="ECO:0000313" key="3">
    <source>
        <dbReference type="Proteomes" id="UP001209540"/>
    </source>
</evidence>
<organism evidence="2 3">
    <name type="scientific">Phascolomyces articulosus</name>
    <dbReference type="NCBI Taxonomy" id="60185"/>
    <lineage>
        <taxon>Eukaryota</taxon>
        <taxon>Fungi</taxon>
        <taxon>Fungi incertae sedis</taxon>
        <taxon>Mucoromycota</taxon>
        <taxon>Mucoromycotina</taxon>
        <taxon>Mucoromycetes</taxon>
        <taxon>Mucorales</taxon>
        <taxon>Lichtheimiaceae</taxon>
        <taxon>Phascolomyces</taxon>
    </lineage>
</organism>
<proteinExistence type="predicted"/>
<accession>A0AAD5PMY9</accession>
<gene>
    <name evidence="2" type="ORF">BDA99DRAFT_493523</name>
</gene>
<dbReference type="Proteomes" id="UP001209540">
    <property type="component" value="Unassembled WGS sequence"/>
</dbReference>